<evidence type="ECO:0000256" key="4">
    <source>
        <dbReference type="ARBA" id="ARBA00022676"/>
    </source>
</evidence>
<evidence type="ECO:0000256" key="6">
    <source>
        <dbReference type="ARBA" id="ARBA00022692"/>
    </source>
</evidence>
<evidence type="ECO:0000313" key="13">
    <source>
        <dbReference type="Proteomes" id="UP001189429"/>
    </source>
</evidence>
<keyword evidence="6 11" id="KW-0812">Transmembrane</keyword>
<dbReference type="Proteomes" id="UP001189429">
    <property type="component" value="Unassembled WGS sequence"/>
</dbReference>
<keyword evidence="8 11" id="KW-1133">Transmembrane helix</keyword>
<gene>
    <name evidence="12" type="ORF">PCOR1329_LOCUS34609</name>
</gene>
<dbReference type="Pfam" id="PF05208">
    <property type="entry name" value="ALG3"/>
    <property type="match status" value="1"/>
</dbReference>
<evidence type="ECO:0000256" key="9">
    <source>
        <dbReference type="ARBA" id="ARBA00023136"/>
    </source>
</evidence>
<organism evidence="12 13">
    <name type="scientific">Prorocentrum cordatum</name>
    <dbReference type="NCBI Taxonomy" id="2364126"/>
    <lineage>
        <taxon>Eukaryota</taxon>
        <taxon>Sar</taxon>
        <taxon>Alveolata</taxon>
        <taxon>Dinophyceae</taxon>
        <taxon>Prorocentrales</taxon>
        <taxon>Prorocentraceae</taxon>
        <taxon>Prorocentrum</taxon>
    </lineage>
</organism>
<dbReference type="PANTHER" id="PTHR12646">
    <property type="entry name" value="NOT56 - RELATED"/>
    <property type="match status" value="1"/>
</dbReference>
<evidence type="ECO:0000256" key="10">
    <source>
        <dbReference type="ARBA" id="ARBA00049506"/>
    </source>
</evidence>
<evidence type="ECO:0000256" key="8">
    <source>
        <dbReference type="ARBA" id="ARBA00022989"/>
    </source>
</evidence>
<evidence type="ECO:0000256" key="2">
    <source>
        <dbReference type="ARBA" id="ARBA00004922"/>
    </source>
</evidence>
<evidence type="ECO:0000256" key="5">
    <source>
        <dbReference type="ARBA" id="ARBA00022679"/>
    </source>
</evidence>
<keyword evidence="7" id="KW-0256">Endoplasmic reticulum</keyword>
<accession>A0ABN9T2C7</accession>
<evidence type="ECO:0000256" key="11">
    <source>
        <dbReference type="SAM" id="Phobius"/>
    </source>
</evidence>
<dbReference type="InterPro" id="IPR007873">
    <property type="entry name" value="Glycosyltransferase_ALG3"/>
</dbReference>
<dbReference type="EMBL" id="CAUYUJ010014245">
    <property type="protein sequence ID" value="CAK0838717.1"/>
    <property type="molecule type" value="Genomic_DNA"/>
</dbReference>
<evidence type="ECO:0000256" key="1">
    <source>
        <dbReference type="ARBA" id="ARBA00004477"/>
    </source>
</evidence>
<feature type="transmembrane region" description="Helical" evidence="11">
    <location>
        <begin position="209"/>
        <end position="231"/>
    </location>
</feature>
<evidence type="ECO:0000256" key="3">
    <source>
        <dbReference type="ARBA" id="ARBA00011964"/>
    </source>
</evidence>
<dbReference type="EC" id="2.4.1.258" evidence="3"/>
<dbReference type="PANTHER" id="PTHR12646:SF0">
    <property type="entry name" value="DOL-P-MAN:MAN(5)GLCNAC(2)-PP-DOL ALPHA-1,3-MANNOSYLTRANSFERASE"/>
    <property type="match status" value="1"/>
</dbReference>
<reference evidence="12" key="1">
    <citation type="submission" date="2023-10" db="EMBL/GenBank/DDBJ databases">
        <authorList>
            <person name="Chen Y."/>
            <person name="Shah S."/>
            <person name="Dougan E. K."/>
            <person name="Thang M."/>
            <person name="Chan C."/>
        </authorList>
    </citation>
    <scope>NUCLEOTIDE SEQUENCE [LARGE SCALE GENOMIC DNA]</scope>
</reference>
<feature type="transmembrane region" description="Helical" evidence="11">
    <location>
        <begin position="14"/>
        <end position="33"/>
    </location>
</feature>
<feature type="transmembrane region" description="Helical" evidence="11">
    <location>
        <begin position="184"/>
        <end position="203"/>
    </location>
</feature>
<feature type="transmembrane region" description="Helical" evidence="11">
    <location>
        <begin position="141"/>
        <end position="163"/>
    </location>
</feature>
<sequence>MWDFLREIGSARYALWWAIGLWACDAFLTILIIRRVPFTDVDWETYMVQVDAVLHGQFDYAQLRGPTGPIAYPAGFCWLYGLLRLSGAAVAQAQVVFAGLYMATLAVVFQIYRQAGAPGWLLILCVLSKRVHSISHRPGGFVLRCFNDAAAQFLAYAALLLFLHRRRCLSLLAYSAAVSVKMQPLLFCPAVGLSLVLAGGWSLALPCVLAALALQAAVAAPFLLVGPGAYLRHAFGGPGDLQHAWSVNWRAVPEDRSIPARWIRPRADGHPRGSPALVRTFAMDTRGAA</sequence>
<comment type="catalytic activity">
    <reaction evidence="10">
        <text>an alpha-D-Man-(1-&gt;2)-alpha-D-Man-(1-&gt;2)-alpha-D-Man-(1-&gt;3)-[alpha-D-Man-(1-&gt;6)]-beta-D-Man-(1-&gt;4)-beta-D-GlcNAc-(1-&gt;4)-alpha-D-GlcNAc-diphospho-di-trans,poly-cis-dolichol + a di-trans,poly-cis-dolichyl beta-D-mannosyl phosphate = an alpha-D-Man-(1-&gt;2)-alpha-D-Man-(1-&gt;2)-alpha-D-Man-(1-&gt;3)-[alpha-D-Man-(1-&gt;3)-alpha-D-Man-(1-&gt;6)]-beta-D-Man-(1-&gt;4)-beta-D-GlcNAc-(1-&gt;4)-alpha-D-GlcNAc-diphospho-di-trans,poly-cis-dolichol + a di-trans,poly-cis-dolichyl phosphate + H(+)</text>
        <dbReference type="Rhea" id="RHEA:29527"/>
        <dbReference type="Rhea" id="RHEA-COMP:19498"/>
        <dbReference type="Rhea" id="RHEA-COMP:19501"/>
        <dbReference type="Rhea" id="RHEA-COMP:19516"/>
        <dbReference type="Rhea" id="RHEA-COMP:19517"/>
        <dbReference type="ChEBI" id="CHEBI:15378"/>
        <dbReference type="ChEBI" id="CHEBI:57683"/>
        <dbReference type="ChEBI" id="CHEBI:58211"/>
        <dbReference type="ChEBI" id="CHEBI:132515"/>
        <dbReference type="ChEBI" id="CHEBI:132516"/>
        <dbReference type="EC" id="2.4.1.258"/>
    </reaction>
    <physiologicalReaction direction="left-to-right" evidence="10">
        <dbReference type="Rhea" id="RHEA:29528"/>
    </physiologicalReaction>
</comment>
<name>A0ABN9T2C7_9DINO</name>
<evidence type="ECO:0000256" key="7">
    <source>
        <dbReference type="ARBA" id="ARBA00022824"/>
    </source>
</evidence>
<keyword evidence="5" id="KW-0808">Transferase</keyword>
<evidence type="ECO:0000313" key="12">
    <source>
        <dbReference type="EMBL" id="CAK0838717.1"/>
    </source>
</evidence>
<feature type="transmembrane region" description="Helical" evidence="11">
    <location>
        <begin position="89"/>
        <end position="112"/>
    </location>
</feature>
<comment type="caution">
    <text evidence="12">The sequence shown here is derived from an EMBL/GenBank/DDBJ whole genome shotgun (WGS) entry which is preliminary data.</text>
</comment>
<keyword evidence="4" id="KW-0328">Glycosyltransferase</keyword>
<comment type="subcellular location">
    <subcellularLocation>
        <location evidence="1">Endoplasmic reticulum membrane</location>
        <topology evidence="1">Multi-pass membrane protein</topology>
    </subcellularLocation>
</comment>
<keyword evidence="9 11" id="KW-0472">Membrane</keyword>
<comment type="pathway">
    <text evidence="2">Protein modification; protein glycosylation.</text>
</comment>
<protein>
    <recommendedName>
        <fullName evidence="3">dolichyl-P-Man:Man5GlcNAc2-PP-dolichol alpha-1,3-mannosyltransferase</fullName>
        <ecNumber evidence="3">2.4.1.258</ecNumber>
    </recommendedName>
</protein>
<keyword evidence="13" id="KW-1185">Reference proteome</keyword>
<proteinExistence type="predicted"/>